<dbReference type="OrthoDB" id="284854at2759"/>
<dbReference type="EMBL" id="CAJEWN010002522">
    <property type="protein sequence ID" value="CAD2204100.1"/>
    <property type="molecule type" value="Genomic_DNA"/>
</dbReference>
<protein>
    <submittedName>
        <fullName evidence="2">Uncharacterized protein</fullName>
    </submittedName>
</protein>
<feature type="region of interest" description="Disordered" evidence="1">
    <location>
        <begin position="135"/>
        <end position="185"/>
    </location>
</feature>
<comment type="caution">
    <text evidence="2">The sequence shown here is derived from an EMBL/GenBank/DDBJ whole genome shotgun (WGS) entry which is preliminary data.</text>
</comment>
<organism evidence="2 3">
    <name type="scientific">Meloidogyne enterolobii</name>
    <name type="common">Root-knot nematode worm</name>
    <name type="synonym">Meloidogyne mayaguensis</name>
    <dbReference type="NCBI Taxonomy" id="390850"/>
    <lineage>
        <taxon>Eukaryota</taxon>
        <taxon>Metazoa</taxon>
        <taxon>Ecdysozoa</taxon>
        <taxon>Nematoda</taxon>
        <taxon>Chromadorea</taxon>
        <taxon>Rhabditida</taxon>
        <taxon>Tylenchina</taxon>
        <taxon>Tylenchomorpha</taxon>
        <taxon>Tylenchoidea</taxon>
        <taxon>Meloidogynidae</taxon>
        <taxon>Meloidogyninae</taxon>
        <taxon>Meloidogyne</taxon>
    </lineage>
</organism>
<accession>A0A6V7XXN3</accession>
<evidence type="ECO:0000256" key="1">
    <source>
        <dbReference type="SAM" id="MobiDB-lite"/>
    </source>
</evidence>
<feature type="compositionally biased region" description="Low complexity" evidence="1">
    <location>
        <begin position="135"/>
        <end position="149"/>
    </location>
</feature>
<dbReference type="AlphaFoldDB" id="A0A6V7XXN3"/>
<proteinExistence type="predicted"/>
<sequence length="185" mass="20481">MQNELLTVLLEKFQQLEVGLLNFQFVLRLFLLDINVLVIFELKDLTLNAIIKFILKNAEGGEIIPAFPSFFNLIVGTENKNDINFSKVYSGTNKRHRSLSERSLAVKRSILQRIRKQNSIGDIIHQQRVFSAAGGASSLRSSGSTLSCTSDEEDSGDLRHPPNSQRSRVGAEAATLEEPPIAANG</sequence>
<evidence type="ECO:0000313" key="2">
    <source>
        <dbReference type="EMBL" id="CAD2204100.1"/>
    </source>
</evidence>
<name>A0A6V7XXN3_MELEN</name>
<gene>
    <name evidence="2" type="ORF">MENT_LOCUS57820</name>
</gene>
<dbReference type="Proteomes" id="UP000580250">
    <property type="component" value="Unassembled WGS sequence"/>
</dbReference>
<reference evidence="2 3" key="1">
    <citation type="submission" date="2020-08" db="EMBL/GenBank/DDBJ databases">
        <authorList>
            <person name="Koutsovoulos G."/>
            <person name="Danchin GJ E."/>
        </authorList>
    </citation>
    <scope>NUCLEOTIDE SEQUENCE [LARGE SCALE GENOMIC DNA]</scope>
</reference>
<evidence type="ECO:0000313" key="3">
    <source>
        <dbReference type="Proteomes" id="UP000580250"/>
    </source>
</evidence>